<dbReference type="GO" id="GO:0031956">
    <property type="term" value="F:medium-chain fatty acid-CoA ligase activity"/>
    <property type="evidence" value="ECO:0007669"/>
    <property type="project" value="TreeGrafter"/>
</dbReference>
<dbReference type="OrthoDB" id="6614653at2759"/>
<keyword evidence="5" id="KW-1185">Reference proteome</keyword>
<dbReference type="Gene3D" id="3.30.300.30">
    <property type="match status" value="1"/>
</dbReference>
<evidence type="ECO:0000256" key="1">
    <source>
        <dbReference type="ARBA" id="ARBA00006432"/>
    </source>
</evidence>
<protein>
    <recommendedName>
        <fullName evidence="6">AMP-dependent synthetase/ligase domain-containing protein</fullName>
    </recommendedName>
</protein>
<dbReference type="SUPFAM" id="SSF56801">
    <property type="entry name" value="Acetyl-CoA synthetase-like"/>
    <property type="match status" value="1"/>
</dbReference>
<dbReference type="InterPro" id="IPR042099">
    <property type="entry name" value="ANL_N_sf"/>
</dbReference>
<dbReference type="CDD" id="cd04433">
    <property type="entry name" value="AFD_class_I"/>
    <property type="match status" value="1"/>
</dbReference>
<dbReference type="Pfam" id="PF13193">
    <property type="entry name" value="AMP-binding_C"/>
    <property type="match status" value="1"/>
</dbReference>
<dbReference type="Proteomes" id="UP000326565">
    <property type="component" value="Unassembled WGS sequence"/>
</dbReference>
<feature type="domain" description="AMP-binding enzyme C-terminal" evidence="3">
    <location>
        <begin position="465"/>
        <end position="543"/>
    </location>
</feature>
<dbReference type="AlphaFoldDB" id="A0A5N5WKF1"/>
<organism evidence="4 5">
    <name type="scientific">Aspergillus leporis</name>
    <dbReference type="NCBI Taxonomy" id="41062"/>
    <lineage>
        <taxon>Eukaryota</taxon>
        <taxon>Fungi</taxon>
        <taxon>Dikarya</taxon>
        <taxon>Ascomycota</taxon>
        <taxon>Pezizomycotina</taxon>
        <taxon>Eurotiomycetes</taxon>
        <taxon>Eurotiomycetidae</taxon>
        <taxon>Eurotiales</taxon>
        <taxon>Aspergillaceae</taxon>
        <taxon>Aspergillus</taxon>
        <taxon>Aspergillus subgen. Circumdati</taxon>
    </lineage>
</organism>
<dbReference type="Pfam" id="PF00501">
    <property type="entry name" value="AMP-binding"/>
    <property type="match status" value="1"/>
</dbReference>
<accession>A0A5N5WKF1</accession>
<evidence type="ECO:0000313" key="4">
    <source>
        <dbReference type="EMBL" id="KAB8068157.1"/>
    </source>
</evidence>
<dbReference type="PANTHER" id="PTHR43201:SF8">
    <property type="entry name" value="ACYL-COA SYNTHETASE FAMILY MEMBER 3"/>
    <property type="match status" value="1"/>
</dbReference>
<reference evidence="4 5" key="1">
    <citation type="submission" date="2019-04" db="EMBL/GenBank/DDBJ databases">
        <title>Friends and foes A comparative genomics study of 23 Aspergillus species from section Flavi.</title>
        <authorList>
            <consortium name="DOE Joint Genome Institute"/>
            <person name="Kjaerbolling I."/>
            <person name="Vesth T."/>
            <person name="Frisvad J.C."/>
            <person name="Nybo J.L."/>
            <person name="Theobald S."/>
            <person name="Kildgaard S."/>
            <person name="Isbrandt T."/>
            <person name="Kuo A."/>
            <person name="Sato A."/>
            <person name="Lyhne E.K."/>
            <person name="Kogle M.E."/>
            <person name="Wiebenga A."/>
            <person name="Kun R.S."/>
            <person name="Lubbers R.J."/>
            <person name="Makela M.R."/>
            <person name="Barry K."/>
            <person name="Chovatia M."/>
            <person name="Clum A."/>
            <person name="Daum C."/>
            <person name="Haridas S."/>
            <person name="He G."/>
            <person name="LaButti K."/>
            <person name="Lipzen A."/>
            <person name="Mondo S."/>
            <person name="Riley R."/>
            <person name="Salamov A."/>
            <person name="Simmons B.A."/>
            <person name="Magnuson J.K."/>
            <person name="Henrissat B."/>
            <person name="Mortensen U.H."/>
            <person name="Larsen T.O."/>
            <person name="Devries R.P."/>
            <person name="Grigoriev I.V."/>
            <person name="Machida M."/>
            <person name="Baker S.E."/>
            <person name="Andersen M.R."/>
        </authorList>
    </citation>
    <scope>NUCLEOTIDE SEQUENCE [LARGE SCALE GENOMIC DNA]</scope>
    <source>
        <strain evidence="4 5">CBS 151.66</strain>
    </source>
</reference>
<dbReference type="InterPro" id="IPR000873">
    <property type="entry name" value="AMP-dep_synth/lig_dom"/>
</dbReference>
<dbReference type="InterPro" id="IPR045851">
    <property type="entry name" value="AMP-bd_C_sf"/>
</dbReference>
<name>A0A5N5WKF1_9EURO</name>
<evidence type="ECO:0000313" key="5">
    <source>
        <dbReference type="Proteomes" id="UP000326565"/>
    </source>
</evidence>
<dbReference type="GO" id="GO:0006631">
    <property type="term" value="P:fatty acid metabolic process"/>
    <property type="evidence" value="ECO:0007669"/>
    <property type="project" value="TreeGrafter"/>
</dbReference>
<evidence type="ECO:0000259" key="2">
    <source>
        <dbReference type="Pfam" id="PF00501"/>
    </source>
</evidence>
<comment type="similarity">
    <text evidence="1">Belongs to the ATP-dependent AMP-binding enzyme family.</text>
</comment>
<dbReference type="EMBL" id="ML732413">
    <property type="protein sequence ID" value="KAB8068157.1"/>
    <property type="molecule type" value="Genomic_DNA"/>
</dbReference>
<dbReference type="InterPro" id="IPR025110">
    <property type="entry name" value="AMP-bd_C"/>
</dbReference>
<evidence type="ECO:0008006" key="6">
    <source>
        <dbReference type="Google" id="ProtNLM"/>
    </source>
</evidence>
<proteinExistence type="inferred from homology"/>
<dbReference type="PANTHER" id="PTHR43201">
    <property type="entry name" value="ACYL-COA SYNTHETASE"/>
    <property type="match status" value="1"/>
</dbReference>
<dbReference type="PROSITE" id="PS00455">
    <property type="entry name" value="AMP_BINDING"/>
    <property type="match status" value="1"/>
</dbReference>
<evidence type="ECO:0000259" key="3">
    <source>
        <dbReference type="Pfam" id="PF13193"/>
    </source>
</evidence>
<gene>
    <name evidence="4" type="ORF">BDV29DRAFT_162657</name>
</gene>
<dbReference type="Gene3D" id="3.40.50.12780">
    <property type="entry name" value="N-terminal domain of ligase-like"/>
    <property type="match status" value="1"/>
</dbReference>
<feature type="domain" description="AMP-dependent synthetase/ligase" evidence="2">
    <location>
        <begin position="75"/>
        <end position="413"/>
    </location>
</feature>
<dbReference type="InterPro" id="IPR020845">
    <property type="entry name" value="AMP-binding_CS"/>
</dbReference>
<sequence>MGLPRSSTPAKGLPNDPMFAHLVHAAANANRDIIRDPVQNIKADYGRFLQDILLFRHKISSLLPTNTLDGNGMIKNNDVYILLSAPSSYQFLVALFAIIAAGGAAVLLPPNKPPKEITTLAKRCNALAFVFMPEHQLVVDESIIHAKEILRMNIVPIPIALGDSNTCPDVCVAIDDTIEFPMERPALVQFTSGTTGSPKGVVHGRKFFYHLVEVYFGCSMREANGLQHLLGPNAVYLSYRSFHVGGGIRNAVAALLAGVCIEIYDYDVTPMAIQDRSLADIWERLSRGDVKFFICWAAMWTQMKRYYEEVLSTLPPEQLETYTKGVRELRLAKSDSTLLAPSVKRFWSKVLGVSIGVNYAATETSIMLSKPRLSDELLDERSIGVPLAGVCVKLSEGDYGEIRVKTPLLFSQYIGEPEATRAVLDQEGYYKTGDIGHYDGKQYVIDGRVSQNFIVFNGCRVLTMEVETSLMELPYITEAYVLGVPDTVVTNRTTALIRVKEGKSTCLRTLRADLAGRLAEYQLPTLLRKLGTDENIPKTHSAKFNIREARRLFFPQQIEGDIMSMPREVEVWELNQS</sequence>